<feature type="compositionally biased region" description="Low complexity" evidence="6">
    <location>
        <begin position="89"/>
        <end position="102"/>
    </location>
</feature>
<feature type="region of interest" description="Disordered" evidence="6">
    <location>
        <begin position="648"/>
        <end position="711"/>
    </location>
</feature>
<keyword evidence="2" id="KW-0805">Transcription regulation</keyword>
<dbReference type="PANTHER" id="PTHR21545">
    <property type="entry name" value="TRANSCRIPTION FACTOR MLR1/2"/>
    <property type="match status" value="1"/>
</dbReference>
<dbReference type="EMBL" id="MW394163">
    <property type="protein sequence ID" value="UPO81538.1"/>
    <property type="molecule type" value="mRNA"/>
</dbReference>
<feature type="region of interest" description="Disordered" evidence="6">
    <location>
        <begin position="190"/>
        <end position="211"/>
    </location>
</feature>
<feature type="compositionally biased region" description="Basic and acidic residues" evidence="6">
    <location>
        <begin position="1097"/>
        <end position="1107"/>
    </location>
</feature>
<reference evidence="8" key="1">
    <citation type="submission" date="2020-12" db="EMBL/GenBank/DDBJ databases">
        <authorList>
            <person name="Liu X."/>
        </authorList>
    </citation>
    <scope>NUCLEOTIDE SEQUENCE</scope>
</reference>
<evidence type="ECO:0000256" key="6">
    <source>
        <dbReference type="SAM" id="MobiDB-lite"/>
    </source>
</evidence>
<dbReference type="Gene3D" id="1.10.10.60">
    <property type="entry name" value="Homeodomain-like"/>
    <property type="match status" value="2"/>
</dbReference>
<feature type="region of interest" description="Disordered" evidence="6">
    <location>
        <begin position="972"/>
        <end position="1024"/>
    </location>
</feature>
<evidence type="ECO:0000256" key="5">
    <source>
        <dbReference type="ARBA" id="ARBA00023242"/>
    </source>
</evidence>
<organism evidence="8">
    <name type="scientific">Locusta migratoria</name>
    <name type="common">Migratory locust</name>
    <dbReference type="NCBI Taxonomy" id="7004"/>
    <lineage>
        <taxon>Eukaryota</taxon>
        <taxon>Metazoa</taxon>
        <taxon>Ecdysozoa</taxon>
        <taxon>Arthropoda</taxon>
        <taxon>Hexapoda</taxon>
        <taxon>Insecta</taxon>
        <taxon>Pterygota</taxon>
        <taxon>Neoptera</taxon>
        <taxon>Polyneoptera</taxon>
        <taxon>Orthoptera</taxon>
        <taxon>Caelifera</taxon>
        <taxon>Acrididea</taxon>
        <taxon>Acridomorpha</taxon>
        <taxon>Acridoidea</taxon>
        <taxon>Acrididae</taxon>
        <taxon>Oedipodinae</taxon>
        <taxon>Locusta</taxon>
    </lineage>
</organism>
<feature type="domain" description="HTH psq-type" evidence="7">
    <location>
        <begin position="710"/>
        <end position="753"/>
    </location>
</feature>
<feature type="region of interest" description="Disordered" evidence="6">
    <location>
        <begin position="489"/>
        <end position="536"/>
    </location>
</feature>
<feature type="domain" description="HTH psq-type" evidence="7">
    <location>
        <begin position="280"/>
        <end position="325"/>
    </location>
</feature>
<dbReference type="GO" id="GO:0005634">
    <property type="term" value="C:nucleus"/>
    <property type="evidence" value="ECO:0007669"/>
    <property type="project" value="UniProtKB-SubCell"/>
</dbReference>
<keyword evidence="5" id="KW-0539">Nucleus</keyword>
<protein>
    <submittedName>
        <fullName evidence="8">Ecdysone-induced protein 93F</fullName>
    </submittedName>
</protein>
<dbReference type="SUPFAM" id="SSF46689">
    <property type="entry name" value="Homeodomain-like"/>
    <property type="match status" value="2"/>
</dbReference>
<feature type="region of interest" description="Disordered" evidence="6">
    <location>
        <begin position="745"/>
        <end position="809"/>
    </location>
</feature>
<evidence type="ECO:0000256" key="2">
    <source>
        <dbReference type="ARBA" id="ARBA00023015"/>
    </source>
</evidence>
<keyword evidence="3" id="KW-0238">DNA-binding</keyword>
<dbReference type="InterPro" id="IPR009057">
    <property type="entry name" value="Homeodomain-like_sf"/>
</dbReference>
<evidence type="ECO:0000313" key="8">
    <source>
        <dbReference type="EMBL" id="UPO81538.1"/>
    </source>
</evidence>
<evidence type="ECO:0000256" key="4">
    <source>
        <dbReference type="ARBA" id="ARBA00023163"/>
    </source>
</evidence>
<gene>
    <name evidence="8" type="primary">E93</name>
</gene>
<reference evidence="8" key="2">
    <citation type="journal article" date="2022" name="Insect Sci.">
        <title>Silencing of transcription factor E93 inhibits adult morphogenesis and disrupts cuticle, wing and ovary development in Locusta migratoria.</title>
        <authorList>
            <person name="Liu X.J."/>
            <person name="Jun G."/>
            <person name="Liang X.Y."/>
            <person name="Zhang X.Y."/>
            <person name="Zhang T.T."/>
            <person name="Liu W.M."/>
            <person name="Zhang J.Z."/>
            <person name="Zhang M."/>
        </authorList>
    </citation>
    <scope>NUCLEOTIDE SEQUENCE</scope>
</reference>
<keyword evidence="4" id="KW-0804">Transcription</keyword>
<evidence type="ECO:0000256" key="3">
    <source>
        <dbReference type="ARBA" id="ARBA00023125"/>
    </source>
</evidence>
<sequence length="1125" mass="120871">MAECSYARCVQERRAIKKELQRWTKNMVFVVGLERVAEELMGRRKWKHYQESVLRSRPQVEQEPSSSDWQVEDKCCFCDGGMFLRPATSPQSDSCSSSNSHSSFHETTSAVAADNSPPRLAMTTLEPVTSLAASLAAIATYSPGPTQGQRQGHSAMATTPPAGLSLYPPVARHRTPTGLFPPWYLSPTAPAPNVQSDGKTDPETPPVVVSLPASTPLSVASAAASEQPLDLSAKAKEEASAPSTSPVPQPLGLATISLDSKQIFKAKPRMSAVAGRRTYTEEELQAALRDIQSGKLGTRRAAVIYGIPRSTLRNKVYKLAMERERDAHLVVPTVEERDLSGAEDEKEVERALSRPLLSVDDLLRLSVLDGDALRVFLEEVSAGHNREANESASSPVFPQSSELWHGLEQGPLGPYISHLLVSGSVQDSCQAESGGSLPKFTSPLLPELVRRMMAEEQQQQIKKQGSAGNLEANTKITLNGASADEIQMLGDSENSSGPPRVPSTASQTDSVTATTKVGETEESSDTDATASTSRVATPPNVILRIPSFKPTTKNGVATPGSGSVPSGEVPFQTVGVPAFPGQESSHVLNSSSNNSNESCSPPTSNLVGKGIGVSLRDVIAKSISQKFQPTDLPMSQKLLLSADEQPPFKRVRCTPPLNTNISPCTIKHNNNNNNTNVDDKNKTSSTSGKASSNSTGKGTRPKRGKYRNYDRDSLVEAVRAVQRGEMSVHRAGSYYGVPHSTLEYKVKERHLMRPRKREPKQQQSDEVKRKEESGPSVPRSTATSSSALANDKLKTLPKPPKTAYNSSAPMPGAPNGLKIPPLFDPSLSLAAYANVTTAFPFWPGPFHALPVPDFATPAGSFPPNPEHFFAPQMIHRLQDEARSVPRTSPSSVVPPLGKTAREMAASLYDGTGANGNFLDGIIRSSLEMGLPSSSPKEGSTGVGNSGKMSNKALIDQLCRNSCVTPLPKAPTPFSTKDCSTSVNSEDEETVKQESVVQDKTVESVSPSEPVVDLSNSSSGLPEHDCRIDSEHITSISDEKNSKDSVLSLSDVHCVTQNEDNSALFAKDSSEFHKEKVHNPTDESACDSKTVKNLGDIEAAKDLLPKEEGNEDSEQTEDTKSMTVNS</sequence>
<feature type="compositionally biased region" description="Basic and acidic residues" evidence="6">
    <location>
        <begin position="759"/>
        <end position="773"/>
    </location>
</feature>
<proteinExistence type="evidence at transcript level"/>
<feature type="region of interest" description="Disordered" evidence="6">
    <location>
        <begin position="1097"/>
        <end position="1125"/>
    </location>
</feature>
<dbReference type="InterPro" id="IPR007889">
    <property type="entry name" value="HTH_Psq"/>
</dbReference>
<feature type="compositionally biased region" description="Polar residues" evidence="6">
    <location>
        <begin position="492"/>
        <end position="517"/>
    </location>
</feature>
<dbReference type="GO" id="GO:0003677">
    <property type="term" value="F:DNA binding"/>
    <property type="evidence" value="ECO:0007669"/>
    <property type="project" value="UniProtKB-KW"/>
</dbReference>
<feature type="compositionally biased region" description="Low complexity" evidence="6">
    <location>
        <begin position="584"/>
        <end position="605"/>
    </location>
</feature>
<evidence type="ECO:0000259" key="7">
    <source>
        <dbReference type="Pfam" id="PF05225"/>
    </source>
</evidence>
<feature type="compositionally biased region" description="Polar residues" evidence="6">
    <location>
        <begin position="972"/>
        <end position="983"/>
    </location>
</feature>
<evidence type="ECO:0000256" key="1">
    <source>
        <dbReference type="ARBA" id="ARBA00004123"/>
    </source>
</evidence>
<name>A0A8U0BA04_LOCMI</name>
<dbReference type="AlphaFoldDB" id="A0A8U0BA04"/>
<dbReference type="Pfam" id="PF05225">
    <property type="entry name" value="HTH_psq"/>
    <property type="match status" value="2"/>
</dbReference>
<feature type="compositionally biased region" description="Low complexity" evidence="6">
    <location>
        <begin position="1002"/>
        <end position="1011"/>
    </location>
</feature>
<feature type="compositionally biased region" description="Polar residues" evidence="6">
    <location>
        <begin position="778"/>
        <end position="788"/>
    </location>
</feature>
<accession>A0A8U0BA04</accession>
<dbReference type="FunFam" id="1.10.10.60:FF:000019">
    <property type="entry name" value="Ligand-dependent corepressor isoform 1"/>
    <property type="match status" value="1"/>
</dbReference>
<dbReference type="GO" id="GO:0006357">
    <property type="term" value="P:regulation of transcription by RNA polymerase II"/>
    <property type="evidence" value="ECO:0007669"/>
    <property type="project" value="TreeGrafter"/>
</dbReference>
<comment type="subcellular location">
    <subcellularLocation>
        <location evidence="1">Nucleus</location>
    </subcellularLocation>
</comment>
<feature type="region of interest" description="Disordered" evidence="6">
    <location>
        <begin position="89"/>
        <end position="114"/>
    </location>
</feature>
<feature type="compositionally biased region" description="Low complexity" evidence="6">
    <location>
        <begin position="683"/>
        <end position="698"/>
    </location>
</feature>
<feature type="region of interest" description="Disordered" evidence="6">
    <location>
        <begin position="583"/>
        <end position="605"/>
    </location>
</feature>
<feature type="region of interest" description="Disordered" evidence="6">
    <location>
        <begin position="228"/>
        <end position="252"/>
    </location>
</feature>
<dbReference type="PANTHER" id="PTHR21545:SF13">
    <property type="entry name" value="ECDYSONE-INDUCED PROTEIN 93F, ISOFORM C"/>
    <property type="match status" value="1"/>
</dbReference>